<reference evidence="4 5" key="1">
    <citation type="submission" date="2017-04" db="EMBL/GenBank/DDBJ databases">
        <authorList>
            <person name="Afonso C.L."/>
            <person name="Miller P.J."/>
            <person name="Scott M.A."/>
            <person name="Spackman E."/>
            <person name="Goraichik I."/>
            <person name="Dimitrov K.M."/>
            <person name="Suarez D.L."/>
            <person name="Swayne D.E."/>
        </authorList>
    </citation>
    <scope>NUCLEOTIDE SEQUENCE [LARGE SCALE GENOMIC DNA]</scope>
    <source>
        <strain evidence="4 5">CGMCC 1.10972</strain>
    </source>
</reference>
<name>A0A1W2CS32_9HYPH</name>
<keyword evidence="1 2" id="KW-0732">Signal</keyword>
<accession>A0A1W2CS32</accession>
<evidence type="ECO:0000256" key="2">
    <source>
        <dbReference type="SAM" id="SignalP"/>
    </source>
</evidence>
<dbReference type="InterPro" id="IPR027385">
    <property type="entry name" value="Beta-barrel_OMP"/>
</dbReference>
<feature type="domain" description="Outer membrane protein beta-barrel" evidence="3">
    <location>
        <begin position="52"/>
        <end position="293"/>
    </location>
</feature>
<feature type="chain" id="PRO_5011986450" evidence="2">
    <location>
        <begin position="30"/>
        <end position="296"/>
    </location>
</feature>
<dbReference type="InterPro" id="IPR011250">
    <property type="entry name" value="OMP/PagP_B-barrel"/>
</dbReference>
<organism evidence="4 5">
    <name type="scientific">Fulvimarina manganoxydans</name>
    <dbReference type="NCBI Taxonomy" id="937218"/>
    <lineage>
        <taxon>Bacteria</taxon>
        <taxon>Pseudomonadati</taxon>
        <taxon>Pseudomonadota</taxon>
        <taxon>Alphaproteobacteria</taxon>
        <taxon>Hyphomicrobiales</taxon>
        <taxon>Aurantimonadaceae</taxon>
        <taxon>Fulvimarina</taxon>
    </lineage>
</organism>
<dbReference type="SUPFAM" id="SSF56925">
    <property type="entry name" value="OMPA-like"/>
    <property type="match status" value="1"/>
</dbReference>
<proteinExistence type="predicted"/>
<gene>
    <name evidence="4" type="ORF">SAMN06297251_11138</name>
</gene>
<evidence type="ECO:0000313" key="5">
    <source>
        <dbReference type="Proteomes" id="UP000192656"/>
    </source>
</evidence>
<protein>
    <submittedName>
        <fullName evidence="4">Opacity protein</fullName>
    </submittedName>
</protein>
<sequence>MTMTHFSIRAGSALVALSASLLSLTATHAADLPPIYETPLFETAPELQPVEIGTGWYLRGDVGYAFKGENTVTINRRAPFSSGSEYGTLDENVENQWSAGIGAGYRFNDWLRADATAEWLANADASLNGRTPCTTYRSVDLGAGPFDRAYDDECDIAGSADLDVYNYMANAYVDLGTYVGFTPYVGAGLGVANFQTTAKANETCNGSADPDVGCLASVANINYGSPTGETTVNFDDSTWQLSYSLMAGLGYNVSKNLTLDVGYRYLSVPEYKAFGIKNDDGFDIHQIRAGVRYSLW</sequence>
<keyword evidence="5" id="KW-1185">Reference proteome</keyword>
<dbReference type="AlphaFoldDB" id="A0A1W2CS32"/>
<dbReference type="STRING" id="937218.SAMN06297251_11138"/>
<dbReference type="EMBL" id="FWXR01000011">
    <property type="protein sequence ID" value="SMC87766.1"/>
    <property type="molecule type" value="Genomic_DNA"/>
</dbReference>
<evidence type="ECO:0000256" key="1">
    <source>
        <dbReference type="ARBA" id="ARBA00022729"/>
    </source>
</evidence>
<feature type="signal peptide" evidence="2">
    <location>
        <begin position="1"/>
        <end position="29"/>
    </location>
</feature>
<dbReference type="Pfam" id="PF13505">
    <property type="entry name" value="OMP_b-brl"/>
    <property type="match status" value="1"/>
</dbReference>
<evidence type="ECO:0000313" key="4">
    <source>
        <dbReference type="EMBL" id="SMC87766.1"/>
    </source>
</evidence>
<evidence type="ECO:0000259" key="3">
    <source>
        <dbReference type="Pfam" id="PF13505"/>
    </source>
</evidence>
<dbReference type="Gene3D" id="2.40.160.20">
    <property type="match status" value="1"/>
</dbReference>
<dbReference type="RefSeq" id="WP_170923282.1">
    <property type="nucleotide sequence ID" value="NZ_FWXR01000011.1"/>
</dbReference>
<dbReference type="Proteomes" id="UP000192656">
    <property type="component" value="Unassembled WGS sequence"/>
</dbReference>